<dbReference type="OrthoDB" id="2538461at2759"/>
<dbReference type="EMBL" id="KV424074">
    <property type="protein sequence ID" value="KZT52200.1"/>
    <property type="molecule type" value="Genomic_DNA"/>
</dbReference>
<sequence>MPIKAALKSPLYDFLGNAKGQGCVICPGKILASQNAADLHVNSSSHKRRLTRFQTYIEQARTKGEVVDLVDASVIVQKMDENIRPPPDQTVAKPKRTSKAPTPGNRKMRRAALRKAKEENGGAVVADAEAKAPSTEDPTAEKAKAKKTNSDSAQSGAVNKSLNKRKHAPGPEGEDKPKKRKTKAPAT</sequence>
<name>A0A165D737_9BASI</name>
<evidence type="ECO:0000313" key="2">
    <source>
        <dbReference type="EMBL" id="KZT52200.1"/>
    </source>
</evidence>
<evidence type="ECO:0000256" key="1">
    <source>
        <dbReference type="SAM" id="MobiDB-lite"/>
    </source>
</evidence>
<feature type="compositionally biased region" description="Polar residues" evidence="1">
    <location>
        <begin position="150"/>
        <end position="161"/>
    </location>
</feature>
<organism evidence="2 3">
    <name type="scientific">Calocera cornea HHB12733</name>
    <dbReference type="NCBI Taxonomy" id="1353952"/>
    <lineage>
        <taxon>Eukaryota</taxon>
        <taxon>Fungi</taxon>
        <taxon>Dikarya</taxon>
        <taxon>Basidiomycota</taxon>
        <taxon>Agaricomycotina</taxon>
        <taxon>Dacrymycetes</taxon>
        <taxon>Dacrymycetales</taxon>
        <taxon>Dacrymycetaceae</taxon>
        <taxon>Calocera</taxon>
    </lineage>
</organism>
<proteinExistence type="predicted"/>
<protein>
    <submittedName>
        <fullName evidence="2">Uncharacterized protein</fullName>
    </submittedName>
</protein>
<feature type="region of interest" description="Disordered" evidence="1">
    <location>
        <begin position="80"/>
        <end position="187"/>
    </location>
</feature>
<accession>A0A165D737</accession>
<dbReference type="Proteomes" id="UP000076842">
    <property type="component" value="Unassembled WGS sequence"/>
</dbReference>
<dbReference type="AlphaFoldDB" id="A0A165D737"/>
<feature type="compositionally biased region" description="Basic residues" evidence="1">
    <location>
        <begin position="178"/>
        <end position="187"/>
    </location>
</feature>
<gene>
    <name evidence="2" type="ORF">CALCODRAFT_502548</name>
</gene>
<dbReference type="STRING" id="1353952.A0A165D737"/>
<dbReference type="InParanoid" id="A0A165D737"/>
<reference evidence="2 3" key="1">
    <citation type="journal article" date="2016" name="Mol. Biol. Evol.">
        <title>Comparative Genomics of Early-Diverging Mushroom-Forming Fungi Provides Insights into the Origins of Lignocellulose Decay Capabilities.</title>
        <authorList>
            <person name="Nagy L.G."/>
            <person name="Riley R."/>
            <person name="Tritt A."/>
            <person name="Adam C."/>
            <person name="Daum C."/>
            <person name="Floudas D."/>
            <person name="Sun H."/>
            <person name="Yadav J.S."/>
            <person name="Pangilinan J."/>
            <person name="Larsson K.H."/>
            <person name="Matsuura K."/>
            <person name="Barry K."/>
            <person name="Labutti K."/>
            <person name="Kuo R."/>
            <person name="Ohm R.A."/>
            <person name="Bhattacharya S.S."/>
            <person name="Shirouzu T."/>
            <person name="Yoshinaga Y."/>
            <person name="Martin F.M."/>
            <person name="Grigoriev I.V."/>
            <person name="Hibbett D.S."/>
        </authorList>
    </citation>
    <scope>NUCLEOTIDE SEQUENCE [LARGE SCALE GENOMIC DNA]</scope>
    <source>
        <strain evidence="2 3">HHB12733</strain>
    </source>
</reference>
<keyword evidence="3" id="KW-1185">Reference proteome</keyword>
<evidence type="ECO:0000313" key="3">
    <source>
        <dbReference type="Proteomes" id="UP000076842"/>
    </source>
</evidence>